<reference evidence="2" key="1">
    <citation type="submission" date="2023-06" db="EMBL/GenBank/DDBJ databases">
        <title>Male Hemibagrus guttatus genome.</title>
        <authorList>
            <person name="Bian C."/>
        </authorList>
    </citation>
    <scope>NUCLEOTIDE SEQUENCE</scope>
    <source>
        <strain evidence="2">Male_cb2023</strain>
        <tissue evidence="2">Muscle</tissue>
    </source>
</reference>
<dbReference type="AlphaFoldDB" id="A0AAE0RG41"/>
<protein>
    <submittedName>
        <fullName evidence="2">Uncharacterized protein</fullName>
    </submittedName>
</protein>
<dbReference type="Proteomes" id="UP001274896">
    <property type="component" value="Unassembled WGS sequence"/>
</dbReference>
<evidence type="ECO:0000256" key="1">
    <source>
        <dbReference type="SAM" id="Phobius"/>
    </source>
</evidence>
<dbReference type="EMBL" id="JAUCMX010000002">
    <property type="protein sequence ID" value="KAK3554231.1"/>
    <property type="molecule type" value="Genomic_DNA"/>
</dbReference>
<proteinExistence type="predicted"/>
<organism evidence="2 3">
    <name type="scientific">Hemibagrus guttatus</name>
    <dbReference type="NCBI Taxonomy" id="175788"/>
    <lineage>
        <taxon>Eukaryota</taxon>
        <taxon>Metazoa</taxon>
        <taxon>Chordata</taxon>
        <taxon>Craniata</taxon>
        <taxon>Vertebrata</taxon>
        <taxon>Euteleostomi</taxon>
        <taxon>Actinopterygii</taxon>
        <taxon>Neopterygii</taxon>
        <taxon>Teleostei</taxon>
        <taxon>Ostariophysi</taxon>
        <taxon>Siluriformes</taxon>
        <taxon>Bagridae</taxon>
        <taxon>Hemibagrus</taxon>
    </lineage>
</organism>
<accession>A0AAE0RG41</accession>
<keyword evidence="1" id="KW-1133">Transmembrane helix</keyword>
<gene>
    <name evidence="2" type="ORF">QTP70_020196</name>
</gene>
<comment type="caution">
    <text evidence="2">The sequence shown here is derived from an EMBL/GenBank/DDBJ whole genome shotgun (WGS) entry which is preliminary data.</text>
</comment>
<sequence length="182" mass="20540">MDGDVCVRLRCGSTRPQRRKSTAQRRRRSELLGVRMCLIGLLLAVLSGLTNWTGNSGYIMSSVSSEVSETWESRRLLQHFTNESEQEAVWNCTQPAFIKLHAFSVLIFCLVYFGHTVVLVYMSSLRTFFPTKSEWRELWPCTLLVTDLSTMSGGFLLNAGFATANHLSPPIPIFCILNTCTH</sequence>
<keyword evidence="3" id="KW-1185">Reference proteome</keyword>
<keyword evidence="1" id="KW-0812">Transmembrane</keyword>
<feature type="transmembrane region" description="Helical" evidence="1">
    <location>
        <begin position="100"/>
        <end position="122"/>
    </location>
</feature>
<feature type="transmembrane region" description="Helical" evidence="1">
    <location>
        <begin position="32"/>
        <end position="52"/>
    </location>
</feature>
<evidence type="ECO:0000313" key="2">
    <source>
        <dbReference type="EMBL" id="KAK3554231.1"/>
    </source>
</evidence>
<evidence type="ECO:0000313" key="3">
    <source>
        <dbReference type="Proteomes" id="UP001274896"/>
    </source>
</evidence>
<name>A0AAE0RG41_9TELE</name>
<keyword evidence="1" id="KW-0472">Membrane</keyword>